<evidence type="ECO:0000256" key="1">
    <source>
        <dbReference type="SAM" id="MobiDB-lite"/>
    </source>
</evidence>
<protein>
    <submittedName>
        <fullName evidence="2">Jg930 protein</fullName>
    </submittedName>
</protein>
<dbReference type="EMBL" id="CAKXAJ010024965">
    <property type="protein sequence ID" value="CAH2233443.1"/>
    <property type="molecule type" value="Genomic_DNA"/>
</dbReference>
<proteinExistence type="predicted"/>
<accession>A0A8S4RBC0</accession>
<dbReference type="Proteomes" id="UP000838756">
    <property type="component" value="Unassembled WGS sequence"/>
</dbReference>
<keyword evidence="3" id="KW-1185">Reference proteome</keyword>
<dbReference type="AlphaFoldDB" id="A0A8S4RBC0"/>
<name>A0A8S4RBC0_9NEOP</name>
<reference evidence="2" key="1">
    <citation type="submission" date="2022-03" db="EMBL/GenBank/DDBJ databases">
        <authorList>
            <person name="Lindestad O."/>
        </authorList>
    </citation>
    <scope>NUCLEOTIDE SEQUENCE</scope>
</reference>
<evidence type="ECO:0000313" key="2">
    <source>
        <dbReference type="EMBL" id="CAH2233443.1"/>
    </source>
</evidence>
<comment type="caution">
    <text evidence="2">The sequence shown here is derived from an EMBL/GenBank/DDBJ whole genome shotgun (WGS) entry which is preliminary data.</text>
</comment>
<feature type="region of interest" description="Disordered" evidence="1">
    <location>
        <begin position="26"/>
        <end position="56"/>
    </location>
</feature>
<organism evidence="2 3">
    <name type="scientific">Pararge aegeria aegeria</name>
    <dbReference type="NCBI Taxonomy" id="348720"/>
    <lineage>
        <taxon>Eukaryota</taxon>
        <taxon>Metazoa</taxon>
        <taxon>Ecdysozoa</taxon>
        <taxon>Arthropoda</taxon>
        <taxon>Hexapoda</taxon>
        <taxon>Insecta</taxon>
        <taxon>Pterygota</taxon>
        <taxon>Neoptera</taxon>
        <taxon>Endopterygota</taxon>
        <taxon>Lepidoptera</taxon>
        <taxon>Glossata</taxon>
        <taxon>Ditrysia</taxon>
        <taxon>Papilionoidea</taxon>
        <taxon>Nymphalidae</taxon>
        <taxon>Satyrinae</taxon>
        <taxon>Satyrini</taxon>
        <taxon>Parargina</taxon>
        <taxon>Pararge</taxon>
    </lineage>
</organism>
<evidence type="ECO:0000313" key="3">
    <source>
        <dbReference type="Proteomes" id="UP000838756"/>
    </source>
</evidence>
<sequence length="121" mass="13372">MDPVKSDVLCERARFEQYSVRARQCSVSNGDTAPANGPLQGAAGPKRQKNVGFGTPQIKRRPLVDMTMMIIGVERRGVYESWATQGLVGHGAVHRDRSCVAAGHQRHNLSWTQKSRLETTI</sequence>
<gene>
    <name evidence="2" type="primary">jg930</name>
    <name evidence="2" type="ORF">PAEG_LOCUS11414</name>
</gene>